<dbReference type="Gene3D" id="1.20.5.4820">
    <property type="match status" value="1"/>
</dbReference>
<evidence type="ECO:0000256" key="2">
    <source>
        <dbReference type="ARBA" id="ARBA00022741"/>
    </source>
</evidence>
<dbReference type="PROSITE" id="PS50096">
    <property type="entry name" value="IQ"/>
    <property type="match status" value="1"/>
</dbReference>
<dbReference type="SUPFAM" id="SSF52540">
    <property type="entry name" value="P-loop containing nucleoside triphosphate hydrolases"/>
    <property type="match status" value="1"/>
</dbReference>
<feature type="coiled-coil region" evidence="9">
    <location>
        <begin position="542"/>
        <end position="611"/>
    </location>
</feature>
<feature type="coiled-coil region" evidence="9">
    <location>
        <begin position="1491"/>
        <end position="1525"/>
    </location>
</feature>
<dbReference type="Gene3D" id="1.20.5.370">
    <property type="match status" value="3"/>
</dbReference>
<dbReference type="FunFam" id="1.20.58.530:FF:000001">
    <property type="entry name" value="Myosin heavy chain"/>
    <property type="match status" value="1"/>
</dbReference>
<dbReference type="GO" id="GO:0005524">
    <property type="term" value="F:ATP binding"/>
    <property type="evidence" value="ECO:0007669"/>
    <property type="project" value="UniProtKB-KW"/>
</dbReference>
<evidence type="ECO:0000256" key="1">
    <source>
        <dbReference type="ARBA" id="ARBA00008314"/>
    </source>
</evidence>
<dbReference type="GO" id="GO:0000146">
    <property type="term" value="F:microfilament motor activity"/>
    <property type="evidence" value="ECO:0007669"/>
    <property type="project" value="TreeGrafter"/>
</dbReference>
<protein>
    <recommendedName>
        <fullName evidence="10">Myosin motor domain-containing protein</fullName>
    </recommendedName>
</protein>
<dbReference type="InterPro" id="IPR036961">
    <property type="entry name" value="Kinesin_motor_dom_sf"/>
</dbReference>
<evidence type="ECO:0000313" key="11">
    <source>
        <dbReference type="EMBL" id="CAL4098782.1"/>
    </source>
</evidence>
<dbReference type="PRINTS" id="PR00193">
    <property type="entry name" value="MYOSINHEAVY"/>
</dbReference>
<organism evidence="11 12">
    <name type="scientific">Meganyctiphanes norvegica</name>
    <name type="common">Northern krill</name>
    <name type="synonym">Thysanopoda norvegica</name>
    <dbReference type="NCBI Taxonomy" id="48144"/>
    <lineage>
        <taxon>Eukaryota</taxon>
        <taxon>Metazoa</taxon>
        <taxon>Ecdysozoa</taxon>
        <taxon>Arthropoda</taxon>
        <taxon>Crustacea</taxon>
        <taxon>Multicrustacea</taxon>
        <taxon>Malacostraca</taxon>
        <taxon>Eumalacostraca</taxon>
        <taxon>Eucarida</taxon>
        <taxon>Euphausiacea</taxon>
        <taxon>Euphausiidae</taxon>
        <taxon>Meganyctiphanes</taxon>
    </lineage>
</organism>
<evidence type="ECO:0000256" key="4">
    <source>
        <dbReference type="ARBA" id="ARBA00023054"/>
    </source>
</evidence>
<dbReference type="FunFam" id="1.20.5.370:FF:000010">
    <property type="entry name" value="Myosin heavy chain, isoform G"/>
    <property type="match status" value="1"/>
</dbReference>
<dbReference type="GO" id="GO:0016020">
    <property type="term" value="C:membrane"/>
    <property type="evidence" value="ECO:0007669"/>
    <property type="project" value="TreeGrafter"/>
</dbReference>
<dbReference type="GO" id="GO:0030017">
    <property type="term" value="C:sarcomere"/>
    <property type="evidence" value="ECO:0007669"/>
    <property type="project" value="UniProtKB-ARBA"/>
</dbReference>
<proteinExistence type="inferred from homology"/>
<dbReference type="Gene3D" id="1.20.58.530">
    <property type="match status" value="1"/>
</dbReference>
<name>A0AAV2QRU6_MEGNR</name>
<evidence type="ECO:0000256" key="9">
    <source>
        <dbReference type="SAM" id="Coils"/>
    </source>
</evidence>
<reference evidence="11 12" key="1">
    <citation type="submission" date="2024-05" db="EMBL/GenBank/DDBJ databases">
        <authorList>
            <person name="Wallberg A."/>
        </authorList>
    </citation>
    <scope>NUCLEOTIDE SEQUENCE [LARGE SCALE GENOMIC DNA]</scope>
</reference>
<feature type="domain" description="Myosin motor" evidence="10">
    <location>
        <begin position="1"/>
        <end position="408"/>
    </location>
</feature>
<evidence type="ECO:0000313" key="12">
    <source>
        <dbReference type="Proteomes" id="UP001497623"/>
    </source>
</evidence>
<keyword evidence="12" id="KW-1185">Reference proteome</keyword>
<feature type="coiled-coil region" evidence="9">
    <location>
        <begin position="1357"/>
        <end position="1462"/>
    </location>
</feature>
<comment type="caution">
    <text evidence="11">The sequence shown here is derived from an EMBL/GenBank/DDBJ whole genome shotgun (WGS) entry which is preliminary data.</text>
</comment>
<dbReference type="PANTHER" id="PTHR13140">
    <property type="entry name" value="MYOSIN"/>
    <property type="match status" value="1"/>
</dbReference>
<feature type="coiled-coil region" evidence="9">
    <location>
        <begin position="805"/>
        <end position="951"/>
    </location>
</feature>
<dbReference type="Pfam" id="PF01576">
    <property type="entry name" value="Myosin_tail_1"/>
    <property type="match status" value="1"/>
</dbReference>
<dbReference type="Gene3D" id="1.20.120.720">
    <property type="entry name" value="Myosin VI head, motor domain, U50 subdomain"/>
    <property type="match status" value="1"/>
</dbReference>
<gene>
    <name evidence="11" type="ORF">MNOR_LOCUS16325</name>
</gene>
<evidence type="ECO:0000256" key="8">
    <source>
        <dbReference type="PROSITE-ProRule" id="PRU00782"/>
    </source>
</evidence>
<feature type="coiled-coil region" evidence="9">
    <location>
        <begin position="1013"/>
        <end position="1047"/>
    </location>
</feature>
<dbReference type="PANTHER" id="PTHR13140:SF857">
    <property type="entry name" value="MYOSIN-11"/>
    <property type="match status" value="1"/>
</dbReference>
<dbReference type="InterPro" id="IPR002928">
    <property type="entry name" value="Myosin_tail"/>
</dbReference>
<keyword evidence="5 8" id="KW-0518">Myosin</keyword>
<dbReference type="GO" id="GO:0051015">
    <property type="term" value="F:actin filament binding"/>
    <property type="evidence" value="ECO:0007669"/>
    <property type="project" value="TreeGrafter"/>
</dbReference>
<dbReference type="Gene3D" id="1.20.5.340">
    <property type="match status" value="1"/>
</dbReference>
<comment type="similarity">
    <text evidence="1 8">Belongs to the TRAFAC class myosin-kinesin ATPase superfamily. Myosin family.</text>
</comment>
<dbReference type="Proteomes" id="UP001497623">
    <property type="component" value="Unassembled WGS sequence"/>
</dbReference>
<feature type="coiled-coil region" evidence="9">
    <location>
        <begin position="647"/>
        <end position="758"/>
    </location>
</feature>
<dbReference type="EMBL" id="CAXKWB010010647">
    <property type="protein sequence ID" value="CAL4098782.1"/>
    <property type="molecule type" value="Genomic_DNA"/>
</dbReference>
<dbReference type="GO" id="GO:0016459">
    <property type="term" value="C:myosin complex"/>
    <property type="evidence" value="ECO:0007669"/>
    <property type="project" value="UniProtKB-KW"/>
</dbReference>
<keyword evidence="6" id="KW-0505">Motor protein</keyword>
<evidence type="ECO:0000256" key="5">
    <source>
        <dbReference type="ARBA" id="ARBA00023123"/>
    </source>
</evidence>
<dbReference type="Pfam" id="PF00063">
    <property type="entry name" value="Myosin_head"/>
    <property type="match status" value="1"/>
</dbReference>
<evidence type="ECO:0000256" key="7">
    <source>
        <dbReference type="ARBA" id="ARBA00023203"/>
    </source>
</evidence>
<dbReference type="InterPro" id="IPR014751">
    <property type="entry name" value="XRCC4-like_C"/>
</dbReference>
<feature type="coiled-coil region" evidence="9">
    <location>
        <begin position="472"/>
        <end position="499"/>
    </location>
</feature>
<feature type="region of interest" description="Actin-binding" evidence="8">
    <location>
        <begin position="287"/>
        <end position="309"/>
    </location>
</feature>
<dbReference type="Gene3D" id="3.40.850.10">
    <property type="entry name" value="Kinesin motor domain"/>
    <property type="match status" value="1"/>
</dbReference>
<comment type="caution">
    <text evidence="8">Lacks conserved residue(s) required for the propagation of feature annotation.</text>
</comment>
<feature type="coiled-coil region" evidence="9">
    <location>
        <begin position="1090"/>
        <end position="1219"/>
    </location>
</feature>
<accession>A0AAV2QRU6</accession>
<dbReference type="GO" id="GO:0007015">
    <property type="term" value="P:actin filament organization"/>
    <property type="evidence" value="ECO:0007669"/>
    <property type="project" value="TreeGrafter"/>
</dbReference>
<evidence type="ECO:0000256" key="3">
    <source>
        <dbReference type="ARBA" id="ARBA00022840"/>
    </source>
</evidence>
<sequence length="1554" mass="178765">MSICILVERQAEPDIEHGNTIAELLGVDQEWLYTNFCKPKIKVGAEIVTKGQNVEKTQDNVGALAKGLFDRLFAFLVKKCNETLETGLKRVHFIGVLDIAGFEIFDFNGFEQISINFTNEKLQQFFNHHMFVLEQEEYKKEGIQWAFVDFGMDLQATITLFEMKMGIWSILEEESMFPKATDKTFQEKLTANHEGKSAPFLKPKGDSHFGIQHYAGVVYYNITGWLEKNKDPLNDTVIDLLKKGSNKLVVRLFADHPGQSLDADDKKGGKKKTGGFKTVCSAYRDQLGSLMNVLHSTHPHFIRCIVPNEVKCPGKVEPGLIMHQLTCNGVLEGIRICQIGLPNRLPYADFMNRYKILGAEQFNTIPDKKKAVAAVFEKLGINAEKYRAGNTKVFFRAGVLGEVEEIRDDYLAKLISWMQAWIRGRKSRQWFQKAKSQRTNLIVVQRNLRMYLSVRTWLWYGFWQQLKGTLQVGREQKMLDDLEEAAVKAEQNVLIANEKNTKFGAENMILQQQKDALLDSLECSKGGAMEFLDKEAKLLSVKKSFENALADQVARLEKEKNAREGLCQVYKKKEAEIEFIAHDVQDIEGRIAQAQSELAAKENGLKTLGDEVTHQQELISKITKEKKHLQECNRKTSEDHQTVEDKCNFLATVKTKLEEKLDDLEDTLDREKKKRIDIEKTTRKIENDYRLTQEAISDLERNQKELESQLALKENEAVALSAKIDDEVFGKVRVSKQAKELIAKIDELEEELKAEMLNKGKSEKGIQVIKRQLEETSDRLDEAGGATANQVDQNKKREGDLAKLRRDLEENSLQHESALHQLRKKHNDAIHEMSEQVDYLHKMKARSEKEKDIVKSEVDEARALMDKTAKDKLSAEKNCKQLDVELRDITKQLNDIQHSMQDFDTIRKKLAVTNSDLIRQYEDAENQFASLSKLKLSLENQQADAKKLYDDESKERALILGKFRNLEHDILTLREQLDYSAEEKADILRQLSRVNAEAQMYRAKYESEGLVRAEELEAQRQKLQTRLEEAEKMIELLASKNSALEKIKLRLTSDLEAMHSDCNKAGSLAQAAEKRQKNYDKIILEWKMKVDDLSMEYDASNKEVREYATELYRIKALYEENQDIFNSVKNENRNLSEEVKDLGNQLKEGSTAYTEVLKQHKILETEKEQIQMALEEAESALDMEENKELRLRLELGAMRQEIERRIAEKEEEFEGTRKNHARAMDSMKSSFEIEQKAKVDTLRLKSKLEADHHELYLSHEHATKTNADLQKHVSKLHDEQQTMQLKIKEQQSLCSELREQYMIVERSAASLNAELEESRGLLEQSDRLRRAAEVDLADSHKNVRQMSDANGTLNSAKRKLEGDMQTLNNDLDEMIAEAKHSEEKAKKAMIDAARLADELHVEQEHTAHLTSVKKTYEDESKSLTARLEEVEANLALHGKTAIAKLESRMHELEGGLRDESAKYMHCDKNVRLCERRIKELTFHSEEDKKNHDLMQDLIDTLQEKIKNYKRQIEEAEEIAALNLAKFRKSQQQLEAHEERTVKTVVTRTIVQSSA</sequence>
<keyword evidence="2" id="KW-0547">Nucleotide-binding</keyword>
<keyword evidence="4 9" id="KW-0175">Coiled coil</keyword>
<dbReference type="InterPro" id="IPR027417">
    <property type="entry name" value="P-loop_NTPase"/>
</dbReference>
<keyword evidence="7 8" id="KW-0009">Actin-binding</keyword>
<dbReference type="PROSITE" id="PS51456">
    <property type="entry name" value="MYOSIN_MOTOR"/>
    <property type="match status" value="1"/>
</dbReference>
<evidence type="ECO:0000256" key="6">
    <source>
        <dbReference type="ARBA" id="ARBA00023175"/>
    </source>
</evidence>
<evidence type="ECO:0000259" key="10">
    <source>
        <dbReference type="PROSITE" id="PS51456"/>
    </source>
</evidence>
<dbReference type="SUPFAM" id="SSF90257">
    <property type="entry name" value="Myosin rod fragments"/>
    <property type="match status" value="5"/>
</dbReference>
<dbReference type="InterPro" id="IPR001609">
    <property type="entry name" value="Myosin_head_motor_dom-like"/>
</dbReference>
<dbReference type="SMART" id="SM00242">
    <property type="entry name" value="MYSc"/>
    <property type="match status" value="1"/>
</dbReference>
<keyword evidence="3" id="KW-0067">ATP-binding</keyword>